<dbReference type="InterPro" id="IPR011604">
    <property type="entry name" value="PDDEXK-like_dom_sf"/>
</dbReference>
<dbReference type="PANTHER" id="PTHR46609:SF6">
    <property type="entry name" value="EXONUCLEASE, PHAGE-TYPE_RECB, C-TERMINAL DOMAIN-CONTAINING PROTEIN-RELATED"/>
    <property type="match status" value="1"/>
</dbReference>
<dbReference type="InterPro" id="IPR011335">
    <property type="entry name" value="Restrct_endonuc-II-like"/>
</dbReference>
<dbReference type="InterPro" id="IPR017482">
    <property type="entry name" value="Lambda-type_endonuclease"/>
</dbReference>
<evidence type="ECO:0000313" key="2">
    <source>
        <dbReference type="EMBL" id="GES07485.1"/>
    </source>
</evidence>
<proteinExistence type="predicted"/>
<dbReference type="AlphaFoldDB" id="A0A5M3WEG4"/>
<dbReference type="NCBIfam" id="TIGR03033">
    <property type="entry name" value="phage_rel_nuc"/>
    <property type="match status" value="1"/>
</dbReference>
<dbReference type="Pfam" id="PF09588">
    <property type="entry name" value="YqaJ"/>
    <property type="match status" value="1"/>
</dbReference>
<dbReference type="Gene3D" id="3.90.320.10">
    <property type="match status" value="1"/>
</dbReference>
<dbReference type="Proteomes" id="UP000331127">
    <property type="component" value="Unassembled WGS sequence"/>
</dbReference>
<feature type="domain" description="YqaJ viral recombinase" evidence="1">
    <location>
        <begin position="21"/>
        <end position="167"/>
    </location>
</feature>
<dbReference type="OrthoDB" id="3197230at2"/>
<gene>
    <name evidence="2" type="ORF">Amac_010800</name>
</gene>
<organism evidence="2 3">
    <name type="scientific">Acrocarpospora macrocephala</name>
    <dbReference type="NCBI Taxonomy" id="150177"/>
    <lineage>
        <taxon>Bacteria</taxon>
        <taxon>Bacillati</taxon>
        <taxon>Actinomycetota</taxon>
        <taxon>Actinomycetes</taxon>
        <taxon>Streptosporangiales</taxon>
        <taxon>Streptosporangiaceae</taxon>
        <taxon>Acrocarpospora</taxon>
    </lineage>
</organism>
<reference evidence="2 3" key="1">
    <citation type="submission" date="2019-10" db="EMBL/GenBank/DDBJ databases">
        <title>Whole genome shotgun sequence of Acrocarpospora macrocephala NBRC 16266.</title>
        <authorList>
            <person name="Ichikawa N."/>
            <person name="Kimura A."/>
            <person name="Kitahashi Y."/>
            <person name="Komaki H."/>
            <person name="Oguchi A."/>
        </authorList>
    </citation>
    <scope>NUCLEOTIDE SEQUENCE [LARGE SCALE GENOMIC DNA]</scope>
    <source>
        <strain evidence="2 3">NBRC 16266</strain>
    </source>
</reference>
<dbReference type="InterPro" id="IPR051703">
    <property type="entry name" value="NF-kappa-B_Signaling_Reg"/>
</dbReference>
<dbReference type="RefSeq" id="WP_155353191.1">
    <property type="nucleotide sequence ID" value="NZ_BAAAHL010000012.1"/>
</dbReference>
<evidence type="ECO:0000313" key="3">
    <source>
        <dbReference type="Proteomes" id="UP000331127"/>
    </source>
</evidence>
<name>A0A5M3WEG4_9ACTN</name>
<dbReference type="PANTHER" id="PTHR46609">
    <property type="entry name" value="EXONUCLEASE, PHAGE-TYPE/RECB, C-TERMINAL DOMAIN-CONTAINING PROTEIN"/>
    <property type="match status" value="1"/>
</dbReference>
<protein>
    <recommendedName>
        <fullName evidence="1">YqaJ viral recombinase domain-containing protein</fullName>
    </recommendedName>
</protein>
<keyword evidence="3" id="KW-1185">Reference proteome</keyword>
<evidence type="ECO:0000259" key="1">
    <source>
        <dbReference type="Pfam" id="PF09588"/>
    </source>
</evidence>
<dbReference type="InterPro" id="IPR019080">
    <property type="entry name" value="YqaJ_viral_recombinase"/>
</dbReference>
<sequence>MEGLYTPTGRYLGTWPNGSPEWHAARAARLGGSSIAAVLSLSPWESPYSLWCQMAGIVTPEPETNEQARGHYLEPSIANWFADQHPDWHVWETGTWTHQERDWQLANPDRLIRHHRPEGGWPVGWYDIEVGALLEIKTDADGSGWGEPGTDQVPLYYRCQAQWYMDVLGLPRAHFAVLTGRLEFREYVVDYDPADAQVMREAAVEFLDSLLWGEMPELDAHVATYEAVRRVHPDIEPKLDLDLDDNQAAEFLTALADAEQAAAADQAARTRLLNAMGKARRARWRKHTLATRQTRNGGAPFLVAGRNLPDPAELIGVAV</sequence>
<accession>A0A5M3WEG4</accession>
<dbReference type="SUPFAM" id="SSF52980">
    <property type="entry name" value="Restriction endonuclease-like"/>
    <property type="match status" value="1"/>
</dbReference>
<comment type="caution">
    <text evidence="2">The sequence shown here is derived from an EMBL/GenBank/DDBJ whole genome shotgun (WGS) entry which is preliminary data.</text>
</comment>
<dbReference type="EMBL" id="BLAE01000006">
    <property type="protein sequence ID" value="GES07485.1"/>
    <property type="molecule type" value="Genomic_DNA"/>
</dbReference>